<dbReference type="SUPFAM" id="SSF75304">
    <property type="entry name" value="Amidase signature (AS) enzymes"/>
    <property type="match status" value="1"/>
</dbReference>
<dbReference type="PANTHER" id="PTHR11895:SF7">
    <property type="entry name" value="GLUTAMYL-TRNA(GLN) AMIDOTRANSFERASE SUBUNIT A, MITOCHONDRIAL"/>
    <property type="match status" value="1"/>
</dbReference>
<dbReference type="InterPro" id="IPR020556">
    <property type="entry name" value="Amidase_CS"/>
</dbReference>
<feature type="domain" description="Amidase" evidence="1">
    <location>
        <begin position="42"/>
        <end position="468"/>
    </location>
</feature>
<evidence type="ECO:0000259" key="1">
    <source>
        <dbReference type="Pfam" id="PF01425"/>
    </source>
</evidence>
<evidence type="ECO:0000313" key="2">
    <source>
        <dbReference type="EMBL" id="CAB4977657.1"/>
    </source>
</evidence>
<dbReference type="Pfam" id="PF01425">
    <property type="entry name" value="Amidase"/>
    <property type="match status" value="1"/>
</dbReference>
<sequence length="488" mass="51616">MEKGAYCAGVGTLGEQLHWLDATAVAELVRRGDLAPAEPTIAAAERIEQLDTELNAVNLRWFDRAIARARDGSAPVGPLRGVPFLLKDLWADYAGHPITNGNRALKAAAHVSTENTWLVERFETAGLSIVGRGASPEWGSLPSTEPLAFGITRNPWNPDHSPGGSSGGSAAAVAAGMVPIAHASDGGGSIRIPASCCGLVGLKTSQGRITAGPLRDESGLGVELCVSRTVRDTALVLDIAQGPGTGDTVIAAAPTRAYVDEVGAEPGRLRIGLLDFHPRGIEVHDECVKAVRNTARILESLGHHVEPAFPEALADEVFPKQFSTLWAANMAGHRSRTGALLGRPLTADEVEPINWALAELAGGISAEAYATALGAVARFRRAMQGWWSTDGWDLLLTPTMAAPPAPVRFLENTPDNPLAPFAKSGPYVPFTAAFNASFQPAISLPMHWTPDGLPVGVQLVAAYGREDVLIRVASQLELAAPWSHRRPY</sequence>
<dbReference type="AlphaFoldDB" id="A0A6J7MAL3"/>
<name>A0A6J7MAL3_9ZZZZ</name>
<reference evidence="2" key="1">
    <citation type="submission" date="2020-05" db="EMBL/GenBank/DDBJ databases">
        <authorList>
            <person name="Chiriac C."/>
            <person name="Salcher M."/>
            <person name="Ghai R."/>
            <person name="Kavagutti S V."/>
        </authorList>
    </citation>
    <scope>NUCLEOTIDE SEQUENCE</scope>
</reference>
<accession>A0A6J7MAL3</accession>
<proteinExistence type="predicted"/>
<dbReference type="PROSITE" id="PS00571">
    <property type="entry name" value="AMIDASES"/>
    <property type="match status" value="1"/>
</dbReference>
<dbReference type="PANTHER" id="PTHR11895">
    <property type="entry name" value="TRANSAMIDASE"/>
    <property type="match status" value="1"/>
</dbReference>
<dbReference type="Gene3D" id="3.90.1300.10">
    <property type="entry name" value="Amidase signature (AS) domain"/>
    <property type="match status" value="1"/>
</dbReference>
<organism evidence="2">
    <name type="scientific">freshwater metagenome</name>
    <dbReference type="NCBI Taxonomy" id="449393"/>
    <lineage>
        <taxon>unclassified sequences</taxon>
        <taxon>metagenomes</taxon>
        <taxon>ecological metagenomes</taxon>
    </lineage>
</organism>
<dbReference type="InterPro" id="IPR000120">
    <property type="entry name" value="Amidase"/>
</dbReference>
<gene>
    <name evidence="2" type="ORF">UFOPK3954_00335</name>
</gene>
<dbReference type="InterPro" id="IPR036928">
    <property type="entry name" value="AS_sf"/>
</dbReference>
<dbReference type="InterPro" id="IPR023631">
    <property type="entry name" value="Amidase_dom"/>
</dbReference>
<dbReference type="EMBL" id="CAFBON010000021">
    <property type="protein sequence ID" value="CAB4977657.1"/>
    <property type="molecule type" value="Genomic_DNA"/>
</dbReference>
<protein>
    <submittedName>
        <fullName evidence="2">Unannotated protein</fullName>
    </submittedName>
</protein>
<dbReference type="GO" id="GO:0003824">
    <property type="term" value="F:catalytic activity"/>
    <property type="evidence" value="ECO:0007669"/>
    <property type="project" value="InterPro"/>
</dbReference>